<reference evidence="2" key="2">
    <citation type="submission" date="2020-06" db="EMBL/GenBank/DDBJ databases">
        <authorList>
            <person name="Sheffer M."/>
        </authorList>
    </citation>
    <scope>NUCLEOTIDE SEQUENCE</scope>
</reference>
<proteinExistence type="predicted"/>
<sequence>MIFDVNRIPPRRVREEIFAELYMITYGTIPNSASLDEVVLPKPGAAMKPTKRSLEPCATSTGVSEPVQKALCDPIIETSAETCKTVDKSKAIPESTTAKKGKARENSRNWYPFKENYTSSAMKPTKRSLESCATSTEVPETVQKGLRVYYIETSAETCSTVDKSKAIPESTTAKKGMARENSRHCYPFKANYTSLGMKPTKRSLESCATSTEVSEPVQKALCVSHIETSAETCGTVDKSKAIPESTTAKKGMARENSRHCYPSKANYTSLAMKPTKRFSESCATSTEVSEPVQKAVCVPLIETSVETCGTVDKPKAVPKSTTAKKGNASRQWYPSTANYTSSEMADFLFAQYLVKSDLHLRSSCKENSRYSDKTCDKTCKNSTIKSKDTCAGSTDQNSTPSAEIPSEVGEKKDEKKIKKPKQMPANIKKEKEEEEDPFSGSCADKIYILSPELTGVIGQKEASPDTVLKAMDFLMLEGSLQAEPGKEYMKCDDELSEKLFGEFE</sequence>
<evidence type="ECO:0000256" key="1">
    <source>
        <dbReference type="SAM" id="MobiDB-lite"/>
    </source>
</evidence>
<feature type="compositionally biased region" description="Polar residues" evidence="1">
    <location>
        <begin position="391"/>
        <end position="401"/>
    </location>
</feature>
<protein>
    <submittedName>
        <fullName evidence="2">Uncharacterized protein</fullName>
    </submittedName>
</protein>
<accession>A0A8T0FMS2</accession>
<dbReference type="AlphaFoldDB" id="A0A8T0FMS2"/>
<keyword evidence="3" id="KW-1185">Reference proteome</keyword>
<name>A0A8T0FMS2_ARGBR</name>
<gene>
    <name evidence="2" type="ORF">HNY73_006371</name>
</gene>
<evidence type="ECO:0000313" key="2">
    <source>
        <dbReference type="EMBL" id="KAF8791518.1"/>
    </source>
</evidence>
<organism evidence="2 3">
    <name type="scientific">Argiope bruennichi</name>
    <name type="common">Wasp spider</name>
    <name type="synonym">Aranea bruennichi</name>
    <dbReference type="NCBI Taxonomy" id="94029"/>
    <lineage>
        <taxon>Eukaryota</taxon>
        <taxon>Metazoa</taxon>
        <taxon>Ecdysozoa</taxon>
        <taxon>Arthropoda</taxon>
        <taxon>Chelicerata</taxon>
        <taxon>Arachnida</taxon>
        <taxon>Araneae</taxon>
        <taxon>Araneomorphae</taxon>
        <taxon>Entelegynae</taxon>
        <taxon>Araneoidea</taxon>
        <taxon>Araneidae</taxon>
        <taxon>Argiope</taxon>
    </lineage>
</organism>
<dbReference type="EMBL" id="JABXBU010000011">
    <property type="protein sequence ID" value="KAF8791518.1"/>
    <property type="molecule type" value="Genomic_DNA"/>
</dbReference>
<dbReference type="Proteomes" id="UP000807504">
    <property type="component" value="Unassembled WGS sequence"/>
</dbReference>
<comment type="caution">
    <text evidence="2">The sequence shown here is derived from an EMBL/GenBank/DDBJ whole genome shotgun (WGS) entry which is preliminary data.</text>
</comment>
<feature type="region of interest" description="Disordered" evidence="1">
    <location>
        <begin position="386"/>
        <end position="439"/>
    </location>
</feature>
<reference evidence="2" key="1">
    <citation type="journal article" date="2020" name="bioRxiv">
        <title>Chromosome-level reference genome of the European wasp spider Argiope bruennichi: a resource for studies on range expansion and evolutionary adaptation.</title>
        <authorList>
            <person name="Sheffer M.M."/>
            <person name="Hoppe A."/>
            <person name="Krehenwinkel H."/>
            <person name="Uhl G."/>
            <person name="Kuss A.W."/>
            <person name="Jensen L."/>
            <person name="Jensen C."/>
            <person name="Gillespie R.G."/>
            <person name="Hoff K.J."/>
            <person name="Prost S."/>
        </authorList>
    </citation>
    <scope>NUCLEOTIDE SEQUENCE</scope>
</reference>
<evidence type="ECO:0000313" key="3">
    <source>
        <dbReference type="Proteomes" id="UP000807504"/>
    </source>
</evidence>